<dbReference type="RefSeq" id="WP_217670483.1">
    <property type="nucleotide sequence ID" value="NZ_JAHRID010000007.1"/>
</dbReference>
<gene>
    <name evidence="1" type="ORF">KQY15_14720</name>
</gene>
<keyword evidence="1" id="KW-0418">Kinase</keyword>
<organism evidence="1 2">
    <name type="scientific">Arsukibacterium indicum</name>
    <dbReference type="NCBI Taxonomy" id="2848612"/>
    <lineage>
        <taxon>Bacteria</taxon>
        <taxon>Pseudomonadati</taxon>
        <taxon>Pseudomonadota</taxon>
        <taxon>Gammaproteobacteria</taxon>
        <taxon>Chromatiales</taxon>
        <taxon>Chromatiaceae</taxon>
        <taxon>Arsukibacterium</taxon>
    </lineage>
</organism>
<keyword evidence="2" id="KW-1185">Reference proteome</keyword>
<keyword evidence="1" id="KW-0808">Transferase</keyword>
<protein>
    <submittedName>
        <fullName evidence="1">Kinase</fullName>
    </submittedName>
</protein>
<sequence>MADFRASTDYQTTLAQLVQKLQSKLCFAYKGPAVIGISGAQGSGKSTLAAMLVQQFSALGIKAATVSLDDYYLNKAQRRQLALQVHPMLHQRGVPGTHDIQQAIADAETVLAGRPVVLPQFDKALDEPGASLPAQQLDLLIVEGWCLGVRPQTEAELAPPLNQLEATADADGRWRSYVNARLAADYADYWRLLKPLIWLNAPDWECICRWRAKQEQQLWQQRGSGMTDTELARFMLPFQRLTQASWQQLPGVADVIVQLDTDHQPTLLATDKLQHRL</sequence>
<evidence type="ECO:0000313" key="1">
    <source>
        <dbReference type="EMBL" id="MBV2130346.1"/>
    </source>
</evidence>
<accession>A0ABS6MPS4</accession>
<reference evidence="1 2" key="1">
    <citation type="submission" date="2021-06" db="EMBL/GenBank/DDBJ databases">
        <title>Rheinheimera indica sp. nov., isolated from deep-sea sediment.</title>
        <authorList>
            <person name="Wang Z."/>
            <person name="Zhang X.-Y."/>
        </authorList>
    </citation>
    <scope>NUCLEOTIDE SEQUENCE [LARGE SCALE GENOMIC DNA]</scope>
    <source>
        <strain evidence="1 2">SM2107</strain>
    </source>
</reference>
<name>A0ABS6MPS4_9GAMM</name>
<evidence type="ECO:0000313" key="2">
    <source>
        <dbReference type="Proteomes" id="UP000704611"/>
    </source>
</evidence>
<dbReference type="EMBL" id="JAHRID010000007">
    <property type="protein sequence ID" value="MBV2130346.1"/>
    <property type="molecule type" value="Genomic_DNA"/>
</dbReference>
<dbReference type="Proteomes" id="UP000704611">
    <property type="component" value="Unassembled WGS sequence"/>
</dbReference>
<dbReference type="GO" id="GO:0016301">
    <property type="term" value="F:kinase activity"/>
    <property type="evidence" value="ECO:0007669"/>
    <property type="project" value="UniProtKB-KW"/>
</dbReference>
<proteinExistence type="predicted"/>
<comment type="caution">
    <text evidence="1">The sequence shown here is derived from an EMBL/GenBank/DDBJ whole genome shotgun (WGS) entry which is preliminary data.</text>
</comment>